<evidence type="ECO:0000313" key="6">
    <source>
        <dbReference type="Proteomes" id="UP000003779"/>
    </source>
</evidence>
<dbReference type="Pfam" id="PF00106">
    <property type="entry name" value="adh_short"/>
    <property type="match status" value="1"/>
</dbReference>
<proteinExistence type="inferred from homology"/>
<comment type="similarity">
    <text evidence="1 3">Belongs to the short-chain dehydrogenases/reductases (SDR) family.</text>
</comment>
<dbReference type="PATRIC" id="fig|1205910.3.peg.4855"/>
<feature type="domain" description="Ketoreductase" evidence="4">
    <location>
        <begin position="22"/>
        <end position="205"/>
    </location>
</feature>
<dbReference type="Proteomes" id="UP000003779">
    <property type="component" value="Chromosome"/>
</dbReference>
<reference evidence="5 6" key="1">
    <citation type="journal article" date="2012" name="J. Bacteriol.">
        <title>Whole-Genome Sequence of Nocardiopsis alba Strain ATCC BAA-2165, Associated with Honeybees.</title>
        <authorList>
            <person name="Qiao J."/>
            <person name="Chen L."/>
            <person name="Li Y."/>
            <person name="Wang J."/>
            <person name="Zhang W."/>
            <person name="Chen S."/>
        </authorList>
    </citation>
    <scope>NUCLEOTIDE SEQUENCE [LARGE SCALE GENOMIC DNA]</scope>
    <source>
        <strain evidence="6">ATCC BAA-2165 / BE74</strain>
    </source>
</reference>
<evidence type="ECO:0000256" key="3">
    <source>
        <dbReference type="RuleBase" id="RU000363"/>
    </source>
</evidence>
<dbReference type="EMBL" id="CP003788">
    <property type="protein sequence ID" value="AFR08010.1"/>
    <property type="molecule type" value="Genomic_DNA"/>
</dbReference>
<dbReference type="STRING" id="1205910.B005_5137"/>
<evidence type="ECO:0000256" key="1">
    <source>
        <dbReference type="ARBA" id="ARBA00006484"/>
    </source>
</evidence>
<dbReference type="PRINTS" id="PR00080">
    <property type="entry name" value="SDRFAMILY"/>
</dbReference>
<evidence type="ECO:0000313" key="5">
    <source>
        <dbReference type="EMBL" id="AFR08010.1"/>
    </source>
</evidence>
<dbReference type="Gene3D" id="3.40.50.720">
    <property type="entry name" value="NAD(P)-binding Rossmann-like Domain"/>
    <property type="match status" value="1"/>
</dbReference>
<dbReference type="AlphaFoldDB" id="J7L9A0"/>
<dbReference type="OrthoDB" id="151996at2"/>
<dbReference type="SMART" id="SM00822">
    <property type="entry name" value="PKS_KR"/>
    <property type="match status" value="1"/>
</dbReference>
<name>J7L9A0_NOCAA</name>
<accession>J7L9A0</accession>
<dbReference type="CDD" id="cd05233">
    <property type="entry name" value="SDR_c"/>
    <property type="match status" value="1"/>
</dbReference>
<reference evidence="6" key="2">
    <citation type="submission" date="2012-08" db="EMBL/GenBank/DDBJ databases">
        <title>Whole-genome sequence of Nocardiopsis alba strain ATCC BAA-2165 associated with honeybees.</title>
        <authorList>
            <person name="Qiao J."/>
            <person name="Chen L."/>
            <person name="Li Y."/>
            <person name="Wang J."/>
            <person name="Zhang W."/>
            <person name="Chen S."/>
        </authorList>
    </citation>
    <scope>NUCLEOTIDE SEQUENCE [LARGE SCALE GENOMIC DNA]</scope>
    <source>
        <strain evidence="6">ATCC BAA-2165 / BE74</strain>
    </source>
</reference>
<evidence type="ECO:0000259" key="4">
    <source>
        <dbReference type="SMART" id="SM00822"/>
    </source>
</evidence>
<dbReference type="PRINTS" id="PR00081">
    <property type="entry name" value="GDHRDH"/>
</dbReference>
<gene>
    <name evidence="5" type="ordered locus">B005_5137</name>
</gene>
<keyword evidence="2" id="KW-0560">Oxidoreductase</keyword>
<dbReference type="RefSeq" id="WP_014910469.1">
    <property type="nucleotide sequence ID" value="NC_018524.1"/>
</dbReference>
<protein>
    <submittedName>
        <fullName evidence="5">Short chain dehydrogenase family protein</fullName>
    </submittedName>
</protein>
<dbReference type="InterPro" id="IPR036291">
    <property type="entry name" value="NAD(P)-bd_dom_sf"/>
</dbReference>
<dbReference type="GO" id="GO:0016491">
    <property type="term" value="F:oxidoreductase activity"/>
    <property type="evidence" value="ECO:0007669"/>
    <property type="project" value="UniProtKB-KW"/>
</dbReference>
<sequence>MRGPTTFPAPPARRRSRRMDGEVVLVTGGSRGLGLRLAHEFGGRGASVAICARGRERLTRAVAELTSQGIDAQGVVCDVTVPEEVEVLPEEVVARFGRLDVLVLNAGIMRVGPWETLTEEHFAQALDSMFLGPLRLVRAAFDPLRESGGRIVTITSIGAYLSVPHLMPYTVAKHAEAALSESLAAESAGTGVRVTTVVPGLMRTGSHRGAVFDGSPEREYAWFALLAGLPLLSVGAGRAARRIADAVERRRGFLVLTPAARLGMAAHGLAPGLVQASMRLMGRVWPDIPSEPRELPGSEAARSLKGRAVGVVTFLNERAAHRLNQVSRTRQTRGVGARR</sequence>
<dbReference type="InterPro" id="IPR002347">
    <property type="entry name" value="SDR_fam"/>
</dbReference>
<dbReference type="PANTHER" id="PTHR44196:SF1">
    <property type="entry name" value="DEHYDROGENASE_REDUCTASE SDR FAMILY MEMBER 7B"/>
    <property type="match status" value="1"/>
</dbReference>
<dbReference type="eggNOG" id="COG4221">
    <property type="taxonomic scope" value="Bacteria"/>
</dbReference>
<dbReference type="HOGENOM" id="CLU_010194_2_1_11"/>
<dbReference type="InterPro" id="IPR057326">
    <property type="entry name" value="KR_dom"/>
</dbReference>
<dbReference type="PANTHER" id="PTHR44196">
    <property type="entry name" value="DEHYDROGENASE/REDUCTASE SDR FAMILY MEMBER 7B"/>
    <property type="match status" value="1"/>
</dbReference>
<dbReference type="SUPFAM" id="SSF51735">
    <property type="entry name" value="NAD(P)-binding Rossmann-fold domains"/>
    <property type="match status" value="1"/>
</dbReference>
<dbReference type="KEGG" id="nal:B005_5137"/>
<organism evidence="5 6">
    <name type="scientific">Nocardiopsis alba (strain ATCC BAA-2165 / BE74)</name>
    <dbReference type="NCBI Taxonomy" id="1205910"/>
    <lineage>
        <taxon>Bacteria</taxon>
        <taxon>Bacillati</taxon>
        <taxon>Actinomycetota</taxon>
        <taxon>Actinomycetes</taxon>
        <taxon>Streptosporangiales</taxon>
        <taxon>Nocardiopsidaceae</taxon>
        <taxon>Nocardiopsis</taxon>
    </lineage>
</organism>
<evidence type="ECO:0000256" key="2">
    <source>
        <dbReference type="ARBA" id="ARBA00023002"/>
    </source>
</evidence>
<dbReference type="GO" id="GO:0016020">
    <property type="term" value="C:membrane"/>
    <property type="evidence" value="ECO:0007669"/>
    <property type="project" value="TreeGrafter"/>
</dbReference>